<feature type="transmembrane region" description="Helical" evidence="1">
    <location>
        <begin position="42"/>
        <end position="63"/>
    </location>
</feature>
<dbReference type="Proteomes" id="UP001597351">
    <property type="component" value="Unassembled WGS sequence"/>
</dbReference>
<protein>
    <recommendedName>
        <fullName evidence="4">DUF4179 domain-containing protein</fullName>
    </recommendedName>
</protein>
<name>A0ABW4TNX6_9ACTN</name>
<evidence type="ECO:0000256" key="1">
    <source>
        <dbReference type="SAM" id="Phobius"/>
    </source>
</evidence>
<comment type="caution">
    <text evidence="2">The sequence shown here is derived from an EMBL/GenBank/DDBJ whole genome shotgun (WGS) entry which is preliminary data.</text>
</comment>
<dbReference type="RefSeq" id="WP_343917312.1">
    <property type="nucleotide sequence ID" value="NZ_BAAAJT010000002.1"/>
</dbReference>
<dbReference type="EMBL" id="JBHUGD010000003">
    <property type="protein sequence ID" value="MFD1946811.1"/>
    <property type="molecule type" value="Genomic_DNA"/>
</dbReference>
<accession>A0ABW4TNX6</accession>
<evidence type="ECO:0000313" key="2">
    <source>
        <dbReference type="EMBL" id="MFD1946811.1"/>
    </source>
</evidence>
<proteinExistence type="predicted"/>
<keyword evidence="1" id="KW-0472">Membrane</keyword>
<evidence type="ECO:0008006" key="4">
    <source>
        <dbReference type="Google" id="ProtNLM"/>
    </source>
</evidence>
<reference evidence="3" key="1">
    <citation type="journal article" date="2019" name="Int. J. Syst. Evol. Microbiol.">
        <title>The Global Catalogue of Microorganisms (GCM) 10K type strain sequencing project: providing services to taxonomists for standard genome sequencing and annotation.</title>
        <authorList>
            <consortium name="The Broad Institute Genomics Platform"/>
            <consortium name="The Broad Institute Genome Sequencing Center for Infectious Disease"/>
            <person name="Wu L."/>
            <person name="Ma J."/>
        </authorList>
    </citation>
    <scope>NUCLEOTIDE SEQUENCE [LARGE SCALE GENOMIC DNA]</scope>
    <source>
        <strain evidence="3">CGMCC 1.12477</strain>
    </source>
</reference>
<evidence type="ECO:0000313" key="3">
    <source>
        <dbReference type="Proteomes" id="UP001597351"/>
    </source>
</evidence>
<keyword evidence="1" id="KW-0812">Transmembrane</keyword>
<gene>
    <name evidence="2" type="ORF">ACFSDE_08405</name>
</gene>
<keyword evidence="3" id="KW-1185">Reference proteome</keyword>
<sequence>MNTLDDLRRTLDHHAHDVHDDVVHSRTAAVRGRAVAVRRRRVAGVATAAALVVAGALVTPRLVSDTDPQLADRTLIGQVAPASMRSLGYTYRFVEGVEEADGNASVRLDASDTPRLLSWASAADDVTLYTAVEGQETPSERTAFDDFTYVSPGESGRWAVRGGGEPTAIAVYELDDDVLPAGTTVGRDITFRQEVGSEQLVAAGALSEGEAVLTVTATVPENQRMRVAEFCQGVPSDRDEDLWVVISVDGDGGVGSGGCDHDDFDPATGDAQFLEAPHLPAPGEQVEVRMWVARGVDGDPIAFEGSRLALGLYDVADPAVVVGGWDMAPHIEHEGHEWRFVDSAEATVGERRVAYTNTTDGLLLAVGSHHRTAGMVTMRGVGDDGVTRSSGGLGGSSTIGVLPPGGSAQVTTRKPLGERGSLGLALYERID</sequence>
<organism evidence="2 3">
    <name type="scientific">Nocardioides aestuarii</name>
    <dbReference type="NCBI Taxonomy" id="252231"/>
    <lineage>
        <taxon>Bacteria</taxon>
        <taxon>Bacillati</taxon>
        <taxon>Actinomycetota</taxon>
        <taxon>Actinomycetes</taxon>
        <taxon>Propionibacteriales</taxon>
        <taxon>Nocardioidaceae</taxon>
        <taxon>Nocardioides</taxon>
    </lineage>
</organism>
<keyword evidence="1" id="KW-1133">Transmembrane helix</keyword>